<feature type="compositionally biased region" description="Basic residues" evidence="5">
    <location>
        <begin position="24"/>
        <end position="34"/>
    </location>
</feature>
<evidence type="ECO:0000256" key="5">
    <source>
        <dbReference type="SAM" id="MobiDB-lite"/>
    </source>
</evidence>
<dbReference type="PIRSF" id="PIRSF028756">
    <property type="entry name" value="PPK2_prd"/>
    <property type="match status" value="1"/>
</dbReference>
<dbReference type="GO" id="GO:0008976">
    <property type="term" value="F:polyphosphate kinase activity"/>
    <property type="evidence" value="ECO:0007669"/>
    <property type="project" value="UniProtKB-UniRule"/>
</dbReference>
<evidence type="ECO:0000256" key="2">
    <source>
        <dbReference type="ARBA" id="ARBA00022679"/>
    </source>
</evidence>
<keyword evidence="3 4" id="KW-0418">Kinase</keyword>
<dbReference type="RefSeq" id="WP_054555548.1">
    <property type="nucleotide sequence ID" value="NZ_JARWKV010000002.1"/>
</dbReference>
<reference evidence="7" key="1">
    <citation type="submission" date="2023-07" db="EMBL/GenBank/DDBJ databases">
        <title>Genome content predicts the carbon catabolic preferences of heterotrophic bacteria.</title>
        <authorList>
            <person name="Gralka M."/>
        </authorList>
    </citation>
    <scope>NUCLEOTIDE SEQUENCE</scope>
    <source>
        <strain evidence="7">C2R13</strain>
    </source>
</reference>
<sequence length="306" mass="35026">MSKSNNRKADAGKAHSKARDAKRKDAKGKASKKHATGDAPRMTLGPVSSDAYPYDERLKRKVYEAEKRALQIELLKVQHWLRDSGGRLAIVFEGRDAAGKGGTIKRFMEYLNPRFARIVALDKPNETEKGQWYFQRYVSRFPTSGEIVLFDRSWYNRAGVEAVMGFATPEEVERFLVQVPQQERLWVEDGLHLVKLYFSVSREEQSIRFAKRAADPLTHWKLSPMDAVAQKKWDEYTDAAEAMFARTHSDHAPWTLIRSDDKRRARIGALRHVLSQLDYPGKDKKMIGTPDPLIVVDADRLILPDD</sequence>
<organism evidence="7 8">
    <name type="scientific">Cobetia amphilecti</name>
    <dbReference type="NCBI Taxonomy" id="1055104"/>
    <lineage>
        <taxon>Bacteria</taxon>
        <taxon>Pseudomonadati</taxon>
        <taxon>Pseudomonadota</taxon>
        <taxon>Gammaproteobacteria</taxon>
        <taxon>Oceanospirillales</taxon>
        <taxon>Halomonadaceae</taxon>
        <taxon>Cobetia</taxon>
    </lineage>
</organism>
<dbReference type="PANTHER" id="PTHR34383">
    <property type="entry name" value="POLYPHOSPHATE:AMP PHOSPHOTRANSFERASE-RELATED"/>
    <property type="match status" value="1"/>
</dbReference>
<dbReference type="Gene3D" id="3.40.50.300">
    <property type="entry name" value="P-loop containing nucleotide triphosphate hydrolases"/>
    <property type="match status" value="1"/>
</dbReference>
<proteinExistence type="inferred from homology"/>
<dbReference type="InterPro" id="IPR016898">
    <property type="entry name" value="Polyphosphate_phosphotransfera"/>
</dbReference>
<dbReference type="AlphaFoldDB" id="A0AAP4X237"/>
<dbReference type="EMBL" id="JAUORK010000026">
    <property type="protein sequence ID" value="MDO6673491.1"/>
    <property type="molecule type" value="Genomic_DNA"/>
</dbReference>
<evidence type="ECO:0000256" key="4">
    <source>
        <dbReference type="RuleBase" id="RU369062"/>
    </source>
</evidence>
<comment type="caution">
    <text evidence="7">The sequence shown here is derived from an EMBL/GenBank/DDBJ whole genome shotgun (WGS) entry which is preliminary data.</text>
</comment>
<evidence type="ECO:0000313" key="7">
    <source>
        <dbReference type="EMBL" id="MDO6673491.1"/>
    </source>
</evidence>
<dbReference type="InterPro" id="IPR022488">
    <property type="entry name" value="PPK2-related"/>
</dbReference>
<dbReference type="PANTHER" id="PTHR34383:SF1">
    <property type="entry name" value="ADP-POLYPHOSPHATE PHOSPHOTRANSFERASE"/>
    <property type="match status" value="1"/>
</dbReference>
<evidence type="ECO:0000256" key="1">
    <source>
        <dbReference type="ARBA" id="ARBA00009924"/>
    </source>
</evidence>
<dbReference type="Proteomes" id="UP001170481">
    <property type="component" value="Unassembled WGS sequence"/>
</dbReference>
<dbReference type="GO" id="GO:0006793">
    <property type="term" value="P:phosphorus metabolic process"/>
    <property type="evidence" value="ECO:0007669"/>
    <property type="project" value="InterPro"/>
</dbReference>
<accession>A0AAP4X237</accession>
<keyword evidence="2 4" id="KW-0808">Transferase</keyword>
<dbReference type="SUPFAM" id="SSF52540">
    <property type="entry name" value="P-loop containing nucleoside triphosphate hydrolases"/>
    <property type="match status" value="1"/>
</dbReference>
<dbReference type="InterPro" id="IPR022486">
    <property type="entry name" value="PPK2_PA0141"/>
</dbReference>
<feature type="domain" description="Polyphosphate kinase-2-related" evidence="6">
    <location>
        <begin position="58"/>
        <end position="284"/>
    </location>
</feature>
<comment type="subunit">
    <text evidence="4">Homotetramer.</text>
</comment>
<dbReference type="EC" id="2.7.4.-" evidence="4"/>
<evidence type="ECO:0000256" key="3">
    <source>
        <dbReference type="ARBA" id="ARBA00022777"/>
    </source>
</evidence>
<evidence type="ECO:0000313" key="8">
    <source>
        <dbReference type="Proteomes" id="UP001170481"/>
    </source>
</evidence>
<comment type="function">
    <text evidence="4">Uses inorganic polyphosphate (polyP) as a donor to convert GDP to GTP or ADP to ATP.</text>
</comment>
<name>A0AAP4X237_9GAMM</name>
<dbReference type="NCBIfam" id="TIGR03707">
    <property type="entry name" value="PPK2_P_aer"/>
    <property type="match status" value="1"/>
</dbReference>
<dbReference type="InterPro" id="IPR027417">
    <property type="entry name" value="P-loop_NTPase"/>
</dbReference>
<dbReference type="Pfam" id="PF03976">
    <property type="entry name" value="PPK2"/>
    <property type="match status" value="1"/>
</dbReference>
<evidence type="ECO:0000259" key="6">
    <source>
        <dbReference type="Pfam" id="PF03976"/>
    </source>
</evidence>
<gene>
    <name evidence="7" type="primary">ppk2</name>
    <name evidence="7" type="ORF">Q4535_15380</name>
</gene>
<protein>
    <recommendedName>
        <fullName evidence="4">ADP/GDP-polyphosphate phosphotransferase</fullName>
        <ecNumber evidence="4">2.7.4.-</ecNumber>
    </recommendedName>
    <alternativeName>
        <fullName evidence="4">Polyphosphate kinase PPK2</fullName>
    </alternativeName>
</protein>
<feature type="compositionally biased region" description="Basic and acidic residues" evidence="5">
    <location>
        <begin position="7"/>
        <end position="23"/>
    </location>
</feature>
<comment type="similarity">
    <text evidence="1 4">Belongs to the polyphosphate kinase 2 (PPK2) family. Class I subfamily.</text>
</comment>
<feature type="region of interest" description="Disordered" evidence="5">
    <location>
        <begin position="1"/>
        <end position="48"/>
    </location>
</feature>